<dbReference type="Pfam" id="PF10502">
    <property type="entry name" value="Peptidase_S26"/>
    <property type="match status" value="1"/>
</dbReference>
<evidence type="ECO:0000256" key="6">
    <source>
        <dbReference type="SAM" id="Phobius"/>
    </source>
</evidence>
<evidence type="ECO:0000256" key="5">
    <source>
        <dbReference type="NCBIfam" id="TIGR02228"/>
    </source>
</evidence>
<keyword evidence="9" id="KW-1185">Reference proteome</keyword>
<organism evidence="8 9">
    <name type="scientific">Conexibacter stalactiti</name>
    <dbReference type="NCBI Taxonomy" id="1940611"/>
    <lineage>
        <taxon>Bacteria</taxon>
        <taxon>Bacillati</taxon>
        <taxon>Actinomycetota</taxon>
        <taxon>Thermoleophilia</taxon>
        <taxon>Solirubrobacterales</taxon>
        <taxon>Conexibacteraceae</taxon>
        <taxon>Conexibacter</taxon>
    </lineage>
</organism>
<keyword evidence="4 6" id="KW-0472">Membrane</keyword>
<dbReference type="InterPro" id="IPR001733">
    <property type="entry name" value="Peptidase_S26B"/>
</dbReference>
<evidence type="ECO:0000259" key="7">
    <source>
        <dbReference type="Pfam" id="PF10502"/>
    </source>
</evidence>
<keyword evidence="8" id="KW-0378">Hydrolase</keyword>
<dbReference type="NCBIfam" id="TIGR02228">
    <property type="entry name" value="sigpep_I_arch"/>
    <property type="match status" value="1"/>
</dbReference>
<evidence type="ECO:0000256" key="3">
    <source>
        <dbReference type="ARBA" id="ARBA00022989"/>
    </source>
</evidence>
<reference evidence="9" key="1">
    <citation type="submission" date="2023-07" db="EMBL/GenBank/DDBJ databases">
        <title>Conexibacter stalactiti sp. nov., isolated from stalactites in a lava cave and emended description of the genus Conexibacter.</title>
        <authorList>
            <person name="Lee S.D."/>
        </authorList>
    </citation>
    <scope>NUCLEOTIDE SEQUENCE [LARGE SCALE GENOMIC DNA]</scope>
    <source>
        <strain evidence="9">KCTC 39840</strain>
    </source>
</reference>
<dbReference type="PROSITE" id="PS51257">
    <property type="entry name" value="PROKAR_LIPOPROTEIN"/>
    <property type="match status" value="1"/>
</dbReference>
<comment type="subcellular location">
    <subcellularLocation>
        <location evidence="1">Membrane</location>
    </subcellularLocation>
</comment>
<keyword evidence="2 6" id="KW-0812">Transmembrane</keyword>
<evidence type="ECO:0000313" key="8">
    <source>
        <dbReference type="EMBL" id="MDW5593794.1"/>
    </source>
</evidence>
<comment type="caution">
    <text evidence="8">The sequence shown here is derived from an EMBL/GenBank/DDBJ whole genome shotgun (WGS) entry which is preliminary data.</text>
</comment>
<keyword evidence="3 6" id="KW-1133">Transmembrane helix</keyword>
<accession>A0ABU4HP15</accession>
<reference evidence="8 9" key="2">
    <citation type="submission" date="2023-10" db="EMBL/GenBank/DDBJ databases">
        <authorList>
            <person name="Han X.F."/>
        </authorList>
    </citation>
    <scope>NUCLEOTIDE SEQUENCE [LARGE SCALE GENOMIC DNA]</scope>
    <source>
        <strain evidence="8 9">KCTC 39840</strain>
    </source>
</reference>
<protein>
    <recommendedName>
        <fullName evidence="5">Signal peptidase I</fullName>
        <ecNumber evidence="5">3.4.21.89</ecNumber>
    </recommendedName>
</protein>
<dbReference type="SUPFAM" id="SSF51306">
    <property type="entry name" value="LexA/Signal peptidase"/>
    <property type="match status" value="1"/>
</dbReference>
<dbReference type="InterPro" id="IPR019533">
    <property type="entry name" value="Peptidase_S26"/>
</dbReference>
<name>A0ABU4HP15_9ACTN</name>
<dbReference type="InterPro" id="IPR036286">
    <property type="entry name" value="LexA/Signal_pep-like_sf"/>
</dbReference>
<dbReference type="GO" id="GO:0009003">
    <property type="term" value="F:signal peptidase activity"/>
    <property type="evidence" value="ECO:0007669"/>
    <property type="project" value="UniProtKB-EC"/>
</dbReference>
<dbReference type="EC" id="3.4.21.89" evidence="5"/>
<feature type="domain" description="Peptidase S26" evidence="7">
    <location>
        <begin position="18"/>
        <end position="91"/>
    </location>
</feature>
<feature type="transmembrane region" description="Helical" evidence="6">
    <location>
        <begin position="144"/>
        <end position="162"/>
    </location>
</feature>
<proteinExistence type="predicted"/>
<dbReference type="Proteomes" id="UP001284601">
    <property type="component" value="Unassembled WGS sequence"/>
</dbReference>
<sequence length="180" mass="19509">MPPLPSRPRPERRLLRLLSWAVALFGAACLALTAFAIATGAQPLVIKTGSMRPQLPVGTVAVVRLVPADTVRVGEVVAVRRSDGKRIMHRVQSLRAAGGGAVTLVVKGDRNRAADPPLTVTKVERPIVVVPWLGQPIEWIDSPWVEYWLGVLTSAVALAWLVDRRRRGGRRTGSPAREAP</sequence>
<dbReference type="EMBL" id="JAWSTH010000009">
    <property type="protein sequence ID" value="MDW5593794.1"/>
    <property type="molecule type" value="Genomic_DNA"/>
</dbReference>
<evidence type="ECO:0000256" key="2">
    <source>
        <dbReference type="ARBA" id="ARBA00022692"/>
    </source>
</evidence>
<gene>
    <name evidence="8" type="ORF">R7226_05580</name>
</gene>
<dbReference type="RefSeq" id="WP_318596053.1">
    <property type="nucleotide sequence ID" value="NZ_JAWSTH010000009.1"/>
</dbReference>
<evidence type="ECO:0000313" key="9">
    <source>
        <dbReference type="Proteomes" id="UP001284601"/>
    </source>
</evidence>
<evidence type="ECO:0000256" key="4">
    <source>
        <dbReference type="ARBA" id="ARBA00023136"/>
    </source>
</evidence>
<dbReference type="CDD" id="cd06462">
    <property type="entry name" value="Peptidase_S24_S26"/>
    <property type="match status" value="1"/>
</dbReference>
<evidence type="ECO:0000256" key="1">
    <source>
        <dbReference type="ARBA" id="ARBA00004370"/>
    </source>
</evidence>